<dbReference type="Proteomes" id="UP000215914">
    <property type="component" value="Unassembled WGS sequence"/>
</dbReference>
<comment type="caution">
    <text evidence="1">The sequence shown here is derived from an EMBL/GenBank/DDBJ whole genome shotgun (WGS) entry which is preliminary data.</text>
</comment>
<dbReference type="GO" id="GO:0008270">
    <property type="term" value="F:zinc ion binding"/>
    <property type="evidence" value="ECO:0007669"/>
    <property type="project" value="InterPro"/>
</dbReference>
<evidence type="ECO:0000313" key="2">
    <source>
        <dbReference type="Proteomes" id="UP000215914"/>
    </source>
</evidence>
<gene>
    <name evidence="1" type="ORF">HanXRQr2_Chr08g0340301</name>
</gene>
<proteinExistence type="predicted"/>
<dbReference type="GO" id="GO:0003676">
    <property type="term" value="F:nucleic acid binding"/>
    <property type="evidence" value="ECO:0007669"/>
    <property type="project" value="InterPro"/>
</dbReference>
<protein>
    <submittedName>
        <fullName evidence="1">Transcription factor interactor and regulator CCHC(Zn) family</fullName>
    </submittedName>
</protein>
<dbReference type="SUPFAM" id="SSF57756">
    <property type="entry name" value="Retrovirus zinc finger-like domains"/>
    <property type="match status" value="1"/>
</dbReference>
<sequence length="85" mass="9676">MVATNDPCFEYGEIGHLNRNCPTYLKELKTKRDARQTSGTILKIHIDLNVISSNTWVLDTGCGTHFAIRCKSSKEINITRKETMF</sequence>
<accession>A0A9K3IEY7</accession>
<dbReference type="AlphaFoldDB" id="A0A9K3IEY7"/>
<reference evidence="1" key="2">
    <citation type="submission" date="2020-06" db="EMBL/GenBank/DDBJ databases">
        <title>Helianthus annuus Genome sequencing and assembly Release 2.</title>
        <authorList>
            <person name="Gouzy J."/>
            <person name="Langlade N."/>
            <person name="Munos S."/>
        </authorList>
    </citation>
    <scope>NUCLEOTIDE SEQUENCE</scope>
    <source>
        <tissue evidence="1">Leaves</tissue>
    </source>
</reference>
<organism evidence="1 2">
    <name type="scientific">Helianthus annuus</name>
    <name type="common">Common sunflower</name>
    <dbReference type="NCBI Taxonomy" id="4232"/>
    <lineage>
        <taxon>Eukaryota</taxon>
        <taxon>Viridiplantae</taxon>
        <taxon>Streptophyta</taxon>
        <taxon>Embryophyta</taxon>
        <taxon>Tracheophyta</taxon>
        <taxon>Spermatophyta</taxon>
        <taxon>Magnoliopsida</taxon>
        <taxon>eudicotyledons</taxon>
        <taxon>Gunneridae</taxon>
        <taxon>Pentapetalae</taxon>
        <taxon>asterids</taxon>
        <taxon>campanulids</taxon>
        <taxon>Asterales</taxon>
        <taxon>Asteraceae</taxon>
        <taxon>Asteroideae</taxon>
        <taxon>Heliantheae alliance</taxon>
        <taxon>Heliantheae</taxon>
        <taxon>Helianthus</taxon>
    </lineage>
</organism>
<name>A0A9K3IEY7_HELAN</name>
<keyword evidence="2" id="KW-1185">Reference proteome</keyword>
<dbReference type="InterPro" id="IPR036875">
    <property type="entry name" value="Znf_CCHC_sf"/>
</dbReference>
<dbReference type="Gramene" id="mRNA:HanXRQr2_Chr08g0340301">
    <property type="protein sequence ID" value="CDS:HanXRQr2_Chr08g0340301.1"/>
    <property type="gene ID" value="HanXRQr2_Chr08g0340301"/>
</dbReference>
<evidence type="ECO:0000313" key="1">
    <source>
        <dbReference type="EMBL" id="KAF5795495.1"/>
    </source>
</evidence>
<reference evidence="1" key="1">
    <citation type="journal article" date="2017" name="Nature">
        <title>The sunflower genome provides insights into oil metabolism, flowering and Asterid evolution.</title>
        <authorList>
            <person name="Badouin H."/>
            <person name="Gouzy J."/>
            <person name="Grassa C.J."/>
            <person name="Murat F."/>
            <person name="Staton S.E."/>
            <person name="Cottret L."/>
            <person name="Lelandais-Briere C."/>
            <person name="Owens G.L."/>
            <person name="Carrere S."/>
            <person name="Mayjonade B."/>
            <person name="Legrand L."/>
            <person name="Gill N."/>
            <person name="Kane N.C."/>
            <person name="Bowers J.E."/>
            <person name="Hubner S."/>
            <person name="Bellec A."/>
            <person name="Berard A."/>
            <person name="Berges H."/>
            <person name="Blanchet N."/>
            <person name="Boniface M.C."/>
            <person name="Brunel D."/>
            <person name="Catrice O."/>
            <person name="Chaidir N."/>
            <person name="Claudel C."/>
            <person name="Donnadieu C."/>
            <person name="Faraut T."/>
            <person name="Fievet G."/>
            <person name="Helmstetter N."/>
            <person name="King M."/>
            <person name="Knapp S.J."/>
            <person name="Lai Z."/>
            <person name="Le Paslier M.C."/>
            <person name="Lippi Y."/>
            <person name="Lorenzon L."/>
            <person name="Mandel J.R."/>
            <person name="Marage G."/>
            <person name="Marchand G."/>
            <person name="Marquand E."/>
            <person name="Bret-Mestries E."/>
            <person name="Morien E."/>
            <person name="Nambeesan S."/>
            <person name="Nguyen T."/>
            <person name="Pegot-Espagnet P."/>
            <person name="Pouilly N."/>
            <person name="Raftis F."/>
            <person name="Sallet E."/>
            <person name="Schiex T."/>
            <person name="Thomas J."/>
            <person name="Vandecasteele C."/>
            <person name="Vares D."/>
            <person name="Vear F."/>
            <person name="Vautrin S."/>
            <person name="Crespi M."/>
            <person name="Mangin B."/>
            <person name="Burke J.M."/>
            <person name="Salse J."/>
            <person name="Munos S."/>
            <person name="Vincourt P."/>
            <person name="Rieseberg L.H."/>
            <person name="Langlade N.B."/>
        </authorList>
    </citation>
    <scope>NUCLEOTIDE SEQUENCE</scope>
    <source>
        <tissue evidence="1">Leaves</tissue>
    </source>
</reference>
<dbReference type="EMBL" id="MNCJ02000323">
    <property type="protein sequence ID" value="KAF5795495.1"/>
    <property type="molecule type" value="Genomic_DNA"/>
</dbReference>